<dbReference type="InterPro" id="IPR003439">
    <property type="entry name" value="ABC_transporter-like_ATP-bd"/>
</dbReference>
<evidence type="ECO:0000313" key="10">
    <source>
        <dbReference type="EMBL" id="MDD1010286.1"/>
    </source>
</evidence>
<organism evidence="10 11">
    <name type="scientific">Pseudomonas shahriarae</name>
    <dbReference type="NCBI Taxonomy" id="2745512"/>
    <lineage>
        <taxon>Bacteria</taxon>
        <taxon>Pseudomonadati</taxon>
        <taxon>Pseudomonadota</taxon>
        <taxon>Gammaproteobacteria</taxon>
        <taxon>Pseudomonadales</taxon>
        <taxon>Pseudomonadaceae</taxon>
        <taxon>Pseudomonas</taxon>
    </lineage>
</organism>
<keyword evidence="7" id="KW-0472">Membrane</keyword>
<evidence type="ECO:0000259" key="9">
    <source>
        <dbReference type="PROSITE" id="PS50893"/>
    </source>
</evidence>
<dbReference type="PROSITE" id="PS00211">
    <property type="entry name" value="ABC_TRANSPORTER_1"/>
    <property type="match status" value="1"/>
</dbReference>
<dbReference type="CDD" id="cd03255">
    <property type="entry name" value="ABC_MJ0796_LolCDE_FtsE"/>
    <property type="match status" value="1"/>
</dbReference>
<evidence type="ECO:0000256" key="5">
    <source>
        <dbReference type="ARBA" id="ARBA00022741"/>
    </source>
</evidence>
<dbReference type="EMBL" id="JAMDHA010000027">
    <property type="protein sequence ID" value="MDD1010286.1"/>
    <property type="molecule type" value="Genomic_DNA"/>
</dbReference>
<name>A0A9X4C4W0_9PSED</name>
<gene>
    <name evidence="10" type="ORF">M5G27_22660</name>
</gene>
<evidence type="ECO:0000256" key="7">
    <source>
        <dbReference type="ARBA" id="ARBA00023136"/>
    </source>
</evidence>
<dbReference type="PANTHER" id="PTHR24220:SF86">
    <property type="entry name" value="ABC TRANSPORTER ABCH.1"/>
    <property type="match status" value="1"/>
</dbReference>
<dbReference type="InterPro" id="IPR017911">
    <property type="entry name" value="MacB-like_ATP-bd"/>
</dbReference>
<dbReference type="AlphaFoldDB" id="A0A9X4C4W0"/>
<dbReference type="Pfam" id="PF00005">
    <property type="entry name" value="ABC_tran"/>
    <property type="match status" value="1"/>
</dbReference>
<dbReference type="GO" id="GO:0005524">
    <property type="term" value="F:ATP binding"/>
    <property type="evidence" value="ECO:0007669"/>
    <property type="project" value="UniProtKB-KW"/>
</dbReference>
<sequence>MTVNYAIHAENLSMVYGRGPTRVEALKGVELAVQPGDLWAIMGPSGSGKTTLVTILGLVTTPTGGSLRIDGENIYDGKQPDLARLRREKIGFIFQSPNLIPFLTVSQNVLLPLHLAGVRGQHAEARVRELLGYLDIADRADLHPNQLSGGEQQRVAIARALANNPKIILADEPTASLDTERALNVMRLLRQVTNEQHAAVLVVTHDHRLIKEVDRVVQVIDGRIVDAISDAPTGAQEPSRGPER</sequence>
<dbReference type="SMART" id="SM00382">
    <property type="entry name" value="AAA"/>
    <property type="match status" value="1"/>
</dbReference>
<feature type="domain" description="ABC transporter" evidence="9">
    <location>
        <begin position="7"/>
        <end position="241"/>
    </location>
</feature>
<dbReference type="PANTHER" id="PTHR24220">
    <property type="entry name" value="IMPORT ATP-BINDING PROTEIN"/>
    <property type="match status" value="1"/>
</dbReference>
<evidence type="ECO:0000256" key="8">
    <source>
        <dbReference type="ARBA" id="ARBA00038388"/>
    </source>
</evidence>
<reference evidence="10 11" key="1">
    <citation type="submission" date="2022-05" db="EMBL/GenBank/DDBJ databases">
        <title>Novel Pseudomonas spp. Isolated from a Rainbow Trout Aquaculture Facility.</title>
        <authorList>
            <person name="Testerman T."/>
            <person name="Graf J."/>
        </authorList>
    </citation>
    <scope>NUCLEOTIDE SEQUENCE [LARGE SCALE GENOMIC DNA]</scope>
    <source>
        <strain evidence="10 11">ID1042</strain>
    </source>
</reference>
<keyword evidence="3" id="KW-1003">Cell membrane</keyword>
<keyword evidence="4" id="KW-0812">Transmembrane</keyword>
<dbReference type="InterPro" id="IPR027417">
    <property type="entry name" value="P-loop_NTPase"/>
</dbReference>
<proteinExistence type="inferred from homology"/>
<comment type="similarity">
    <text evidence="8">Belongs to the ABC transporter superfamily. Macrolide exporter (TC 3.A.1.122) family.</text>
</comment>
<keyword evidence="11" id="KW-1185">Reference proteome</keyword>
<keyword evidence="5" id="KW-0547">Nucleotide-binding</keyword>
<dbReference type="FunFam" id="3.40.50.300:FF:000032">
    <property type="entry name" value="Export ABC transporter ATP-binding protein"/>
    <property type="match status" value="1"/>
</dbReference>
<evidence type="ECO:0000313" key="11">
    <source>
        <dbReference type="Proteomes" id="UP001148185"/>
    </source>
</evidence>
<dbReference type="Proteomes" id="UP001148185">
    <property type="component" value="Unassembled WGS sequence"/>
</dbReference>
<dbReference type="SUPFAM" id="SSF52540">
    <property type="entry name" value="P-loop containing nucleoside triphosphate hydrolases"/>
    <property type="match status" value="1"/>
</dbReference>
<dbReference type="InterPro" id="IPR017871">
    <property type="entry name" value="ABC_transporter-like_CS"/>
</dbReference>
<accession>A0A9X4C4W0</accession>
<keyword evidence="6 10" id="KW-0067">ATP-binding</keyword>
<dbReference type="InterPro" id="IPR003593">
    <property type="entry name" value="AAA+_ATPase"/>
</dbReference>
<evidence type="ECO:0000256" key="1">
    <source>
        <dbReference type="ARBA" id="ARBA00004429"/>
    </source>
</evidence>
<dbReference type="GO" id="GO:1902495">
    <property type="term" value="C:transmembrane transporter complex"/>
    <property type="evidence" value="ECO:0007669"/>
    <property type="project" value="UniProtKB-ARBA"/>
</dbReference>
<dbReference type="GO" id="GO:0022857">
    <property type="term" value="F:transmembrane transporter activity"/>
    <property type="evidence" value="ECO:0007669"/>
    <property type="project" value="UniProtKB-ARBA"/>
</dbReference>
<protein>
    <submittedName>
        <fullName evidence="10">ABC transporter ATP-binding protein</fullName>
    </submittedName>
</protein>
<keyword evidence="2" id="KW-0813">Transport</keyword>
<dbReference type="GO" id="GO:0016887">
    <property type="term" value="F:ATP hydrolysis activity"/>
    <property type="evidence" value="ECO:0007669"/>
    <property type="project" value="InterPro"/>
</dbReference>
<dbReference type="GO" id="GO:0005886">
    <property type="term" value="C:plasma membrane"/>
    <property type="evidence" value="ECO:0007669"/>
    <property type="project" value="UniProtKB-SubCell"/>
</dbReference>
<comment type="caution">
    <text evidence="10">The sequence shown here is derived from an EMBL/GenBank/DDBJ whole genome shotgun (WGS) entry which is preliminary data.</text>
</comment>
<dbReference type="PROSITE" id="PS50893">
    <property type="entry name" value="ABC_TRANSPORTER_2"/>
    <property type="match status" value="1"/>
</dbReference>
<comment type="subcellular location">
    <subcellularLocation>
        <location evidence="1">Cell inner membrane</location>
        <topology evidence="1">Multi-pass membrane protein</topology>
    </subcellularLocation>
</comment>
<dbReference type="Gene3D" id="3.40.50.300">
    <property type="entry name" value="P-loop containing nucleotide triphosphate hydrolases"/>
    <property type="match status" value="1"/>
</dbReference>
<evidence type="ECO:0000256" key="2">
    <source>
        <dbReference type="ARBA" id="ARBA00022448"/>
    </source>
</evidence>
<evidence type="ECO:0000256" key="3">
    <source>
        <dbReference type="ARBA" id="ARBA00022475"/>
    </source>
</evidence>
<dbReference type="RefSeq" id="WP_273877833.1">
    <property type="nucleotide sequence ID" value="NZ_JAMDHA010000027.1"/>
</dbReference>
<dbReference type="InterPro" id="IPR015854">
    <property type="entry name" value="ABC_transpr_LolD-like"/>
</dbReference>
<evidence type="ECO:0000256" key="4">
    <source>
        <dbReference type="ARBA" id="ARBA00022692"/>
    </source>
</evidence>
<evidence type="ECO:0000256" key="6">
    <source>
        <dbReference type="ARBA" id="ARBA00022840"/>
    </source>
</evidence>